<protein>
    <recommendedName>
        <fullName evidence="3">Ribosomal protein</fullName>
    </recommendedName>
</protein>
<proteinExistence type="predicted"/>
<evidence type="ECO:0008006" key="3">
    <source>
        <dbReference type="Google" id="ProtNLM"/>
    </source>
</evidence>
<feature type="non-terminal residue" evidence="1">
    <location>
        <position position="162"/>
    </location>
</feature>
<dbReference type="EMBL" id="BTSY01000003">
    <property type="protein sequence ID" value="GMT20798.1"/>
    <property type="molecule type" value="Genomic_DNA"/>
</dbReference>
<gene>
    <name evidence="1" type="ORF">PFISCL1PPCAC_12095</name>
</gene>
<evidence type="ECO:0000313" key="2">
    <source>
        <dbReference type="Proteomes" id="UP001432322"/>
    </source>
</evidence>
<reference evidence="1" key="1">
    <citation type="submission" date="2023-10" db="EMBL/GenBank/DDBJ databases">
        <title>Genome assembly of Pristionchus species.</title>
        <authorList>
            <person name="Yoshida K."/>
            <person name="Sommer R.J."/>
        </authorList>
    </citation>
    <scope>NUCLEOTIDE SEQUENCE</scope>
    <source>
        <strain evidence="1">RS5133</strain>
    </source>
</reference>
<accession>A0AAV5VR53</accession>
<keyword evidence="2" id="KW-1185">Reference proteome</keyword>
<name>A0AAV5VR53_9BILA</name>
<organism evidence="1 2">
    <name type="scientific">Pristionchus fissidentatus</name>
    <dbReference type="NCBI Taxonomy" id="1538716"/>
    <lineage>
        <taxon>Eukaryota</taxon>
        <taxon>Metazoa</taxon>
        <taxon>Ecdysozoa</taxon>
        <taxon>Nematoda</taxon>
        <taxon>Chromadorea</taxon>
        <taxon>Rhabditida</taxon>
        <taxon>Rhabditina</taxon>
        <taxon>Diplogasteromorpha</taxon>
        <taxon>Diplogasteroidea</taxon>
        <taxon>Neodiplogasteridae</taxon>
        <taxon>Pristionchus</taxon>
    </lineage>
</organism>
<sequence>MIKNVEADGGGCDLSYLLDQSVLCSLHQRVLSLRLGQIPRCPLSIPHFTSFTHESAQLRNGSSWRVQHYPESQVVHHLSRAERVRLEVGQREWEGVEGRRGSCSSCSKRDRCSRGSRGMDGLRVLGSHVVTLFLLIHSIVDHGVTGRVVSQLLDISDSCSIC</sequence>
<comment type="caution">
    <text evidence="1">The sequence shown here is derived from an EMBL/GenBank/DDBJ whole genome shotgun (WGS) entry which is preliminary data.</text>
</comment>
<dbReference type="Proteomes" id="UP001432322">
    <property type="component" value="Unassembled WGS sequence"/>
</dbReference>
<dbReference type="AlphaFoldDB" id="A0AAV5VR53"/>
<evidence type="ECO:0000313" key="1">
    <source>
        <dbReference type="EMBL" id="GMT20798.1"/>
    </source>
</evidence>